<gene>
    <name evidence="2" type="ORF">S03H2_68909</name>
</gene>
<name>X1KS84_9ZZZZ</name>
<reference evidence="2" key="1">
    <citation type="journal article" date="2014" name="Front. Microbiol.">
        <title>High frequency of phylogenetically diverse reductive dehalogenase-homologous genes in deep subseafloor sedimentary metagenomes.</title>
        <authorList>
            <person name="Kawai M."/>
            <person name="Futagami T."/>
            <person name="Toyoda A."/>
            <person name="Takaki Y."/>
            <person name="Nishi S."/>
            <person name="Hori S."/>
            <person name="Arai W."/>
            <person name="Tsubouchi T."/>
            <person name="Morono Y."/>
            <person name="Uchiyama I."/>
            <person name="Ito T."/>
            <person name="Fujiyama A."/>
            <person name="Inagaki F."/>
            <person name="Takami H."/>
        </authorList>
    </citation>
    <scope>NUCLEOTIDE SEQUENCE</scope>
    <source>
        <strain evidence="2">Expedition CK06-06</strain>
    </source>
</reference>
<evidence type="ECO:0000259" key="1">
    <source>
        <dbReference type="Pfam" id="PF13635"/>
    </source>
</evidence>
<feature type="domain" description="DUF4143" evidence="1">
    <location>
        <begin position="2"/>
        <end position="59"/>
    </location>
</feature>
<dbReference type="AlphaFoldDB" id="X1KS84"/>
<comment type="caution">
    <text evidence="2">The sequence shown here is derived from an EMBL/GenBank/DDBJ whole genome shotgun (WGS) entry which is preliminary data.</text>
</comment>
<proteinExistence type="predicted"/>
<accession>X1KS84</accession>
<dbReference type="EMBL" id="BARU01045406">
    <property type="protein sequence ID" value="GAH93009.1"/>
    <property type="molecule type" value="Genomic_DNA"/>
</dbReference>
<dbReference type="Pfam" id="PF13635">
    <property type="entry name" value="DUF4143"/>
    <property type="match status" value="1"/>
</dbReference>
<sequence>INSGPICEQFVGQHLLYARPCYEEPELFYWCREKRQASSEIDYILSYGPQIIPVEVKAGKTGTLKSLHIFIKEKELNYGVRFNADIPSCSDISISLLGKHIMFKLLSLPLYMVEELQRIVTHTI</sequence>
<evidence type="ECO:0000313" key="2">
    <source>
        <dbReference type="EMBL" id="GAH93009.1"/>
    </source>
</evidence>
<organism evidence="2">
    <name type="scientific">marine sediment metagenome</name>
    <dbReference type="NCBI Taxonomy" id="412755"/>
    <lineage>
        <taxon>unclassified sequences</taxon>
        <taxon>metagenomes</taxon>
        <taxon>ecological metagenomes</taxon>
    </lineage>
</organism>
<dbReference type="InterPro" id="IPR025420">
    <property type="entry name" value="DUF4143"/>
</dbReference>
<protein>
    <recommendedName>
        <fullName evidence="1">DUF4143 domain-containing protein</fullName>
    </recommendedName>
</protein>
<feature type="non-terminal residue" evidence="2">
    <location>
        <position position="1"/>
    </location>
</feature>